<feature type="compositionally biased region" description="Basic and acidic residues" evidence="2">
    <location>
        <begin position="520"/>
        <end position="532"/>
    </location>
</feature>
<dbReference type="InterPro" id="IPR050827">
    <property type="entry name" value="CRP1_MDG1_kinase"/>
</dbReference>
<evidence type="ECO:0000256" key="2">
    <source>
        <dbReference type="SAM" id="MobiDB-lite"/>
    </source>
</evidence>
<sequence length="719" mass="74519">MRTFIFKWPHDAQEVYVTGTFDNWTKTEKLERVGQIFQKSVRLPESSDKIYYKFVVDGSWTTDHTAPQEKDHEGNENNVLLPAEMDIAKLEEASLAAAINSAVPDSTTAQLAGAVPLEKSEESKKEEGREASSAAAILSSAAPESTTAQLAGAVPLESKKENLTPPGGFPETPAADLDKQVKVDPLPAAEGALNPIKLEAGEPVPKDFSAGAIGSHVTLDEASYEQSDRIPGINTVLPPVTSNLIPESSLPIIGRNVATTAVIDTVTPTATTAALAAEVPKEEPKVPEIVKKSQLEAAVQPEASAISEEVREKAAVEEELLEKVAEAPSTSEGTAGKGTEKSEADKTAAEKVLAAATSAGEVALGAAIVAVGGAGAIAAEVATKASNIAADVAQQASGAAAEYTAKATHAATEATHAATDAASSLPEKIKGALPGAAQEAAAEKQENAINAISPEVPAQVKESLREAGESPEAAVNTAAVENKEKLEGELLEVVKPAEAVGESSSKGVEKEEPVAVALKEQPESADAPKTETKPLAVEPPQSPVVVETSSEAKPAEEIKASDEAKVAVTAPTLEEIKPLKEIQLDEVKPEATPQIVEPVQPPVAVPTVSEAKPAETAPTLEEIKPSREIRLVDEAKPGEEQKAVEVTEPAPEVPAPAAGAVPETTEHAAAAETAKASEAHPVANGASASANKTADGTASERKKKNRFSGFISKLKHKFT</sequence>
<accession>A0AAN6UJ14</accession>
<evidence type="ECO:0000256" key="1">
    <source>
        <dbReference type="ARBA" id="ARBA00038216"/>
    </source>
</evidence>
<comment type="caution">
    <text evidence="4">The sequence shown here is derived from an EMBL/GenBank/DDBJ whole genome shotgun (WGS) entry which is preliminary data.</text>
</comment>
<dbReference type="EMBL" id="MU853411">
    <property type="protein sequence ID" value="KAK4133800.1"/>
    <property type="molecule type" value="Genomic_DNA"/>
</dbReference>
<organism evidence="4 5">
    <name type="scientific">Trichocladium antarcticum</name>
    <dbReference type="NCBI Taxonomy" id="1450529"/>
    <lineage>
        <taxon>Eukaryota</taxon>
        <taxon>Fungi</taxon>
        <taxon>Dikarya</taxon>
        <taxon>Ascomycota</taxon>
        <taxon>Pezizomycotina</taxon>
        <taxon>Sordariomycetes</taxon>
        <taxon>Sordariomycetidae</taxon>
        <taxon>Sordariales</taxon>
        <taxon>Chaetomiaceae</taxon>
        <taxon>Trichocladium</taxon>
    </lineage>
</organism>
<gene>
    <name evidence="4" type="ORF">BT67DRAFT_442725</name>
</gene>
<dbReference type="SUPFAM" id="SSF81296">
    <property type="entry name" value="E set domains"/>
    <property type="match status" value="1"/>
</dbReference>
<evidence type="ECO:0000313" key="4">
    <source>
        <dbReference type="EMBL" id="KAK4133800.1"/>
    </source>
</evidence>
<proteinExistence type="inferred from homology"/>
<protein>
    <submittedName>
        <fullName evidence="4">Carbohydrate-binding module family 48 protein</fullName>
    </submittedName>
</protein>
<dbReference type="GO" id="GO:0019901">
    <property type="term" value="F:protein kinase binding"/>
    <property type="evidence" value="ECO:0007669"/>
    <property type="project" value="TreeGrafter"/>
</dbReference>
<feature type="domain" description="AMP-activated protein kinase glycogen-binding" evidence="3">
    <location>
        <begin position="5"/>
        <end position="80"/>
    </location>
</feature>
<name>A0AAN6UJ14_9PEZI</name>
<feature type="compositionally biased region" description="Basic and acidic residues" evidence="2">
    <location>
        <begin position="118"/>
        <end position="130"/>
    </location>
</feature>
<dbReference type="InterPro" id="IPR032640">
    <property type="entry name" value="AMPK1_CBM"/>
</dbReference>
<comment type="similarity">
    <text evidence="1">Belongs to the CRP1/MDG1 family.</text>
</comment>
<evidence type="ECO:0000313" key="5">
    <source>
        <dbReference type="Proteomes" id="UP001304895"/>
    </source>
</evidence>
<dbReference type="Proteomes" id="UP001304895">
    <property type="component" value="Unassembled WGS sequence"/>
</dbReference>
<dbReference type="InterPro" id="IPR014756">
    <property type="entry name" value="Ig_E-set"/>
</dbReference>
<feature type="region of interest" description="Disordered" evidence="2">
    <location>
        <begin position="156"/>
        <end position="175"/>
    </location>
</feature>
<dbReference type="Gene3D" id="2.60.40.10">
    <property type="entry name" value="Immunoglobulins"/>
    <property type="match status" value="1"/>
</dbReference>
<dbReference type="GO" id="GO:0005737">
    <property type="term" value="C:cytoplasm"/>
    <property type="evidence" value="ECO:0007669"/>
    <property type="project" value="TreeGrafter"/>
</dbReference>
<evidence type="ECO:0000259" key="3">
    <source>
        <dbReference type="Pfam" id="PF16561"/>
    </source>
</evidence>
<feature type="region of interest" description="Disordered" evidence="2">
    <location>
        <begin position="518"/>
        <end position="560"/>
    </location>
</feature>
<dbReference type="CDD" id="cd02859">
    <property type="entry name" value="E_set_AMPKbeta_like_N"/>
    <property type="match status" value="1"/>
</dbReference>
<feature type="compositionally biased region" description="Low complexity" evidence="2">
    <location>
        <begin position="646"/>
        <end position="676"/>
    </location>
</feature>
<reference evidence="4" key="2">
    <citation type="submission" date="2023-05" db="EMBL/GenBank/DDBJ databases">
        <authorList>
            <consortium name="Lawrence Berkeley National Laboratory"/>
            <person name="Steindorff A."/>
            <person name="Hensen N."/>
            <person name="Bonometti L."/>
            <person name="Westerberg I."/>
            <person name="Brannstrom I.O."/>
            <person name="Guillou S."/>
            <person name="Cros-Aarteil S."/>
            <person name="Calhoun S."/>
            <person name="Haridas S."/>
            <person name="Kuo A."/>
            <person name="Mondo S."/>
            <person name="Pangilinan J."/>
            <person name="Riley R."/>
            <person name="Labutti K."/>
            <person name="Andreopoulos B."/>
            <person name="Lipzen A."/>
            <person name="Chen C."/>
            <person name="Yanf M."/>
            <person name="Daum C."/>
            <person name="Ng V."/>
            <person name="Clum A."/>
            <person name="Ohm R."/>
            <person name="Martin F."/>
            <person name="Silar P."/>
            <person name="Natvig D."/>
            <person name="Lalanne C."/>
            <person name="Gautier V."/>
            <person name="Ament-Velasquez S.L."/>
            <person name="Kruys A."/>
            <person name="Hutchinson M.I."/>
            <person name="Powell A.J."/>
            <person name="Barry K."/>
            <person name="Miller A.N."/>
            <person name="Grigoriev I.V."/>
            <person name="Debuchy R."/>
            <person name="Gladieux P."/>
            <person name="Thoren M.H."/>
            <person name="Johannesson H."/>
        </authorList>
    </citation>
    <scope>NUCLEOTIDE SEQUENCE</scope>
    <source>
        <strain evidence="4">CBS 123565</strain>
    </source>
</reference>
<dbReference type="AlphaFoldDB" id="A0AAN6UJ14"/>
<dbReference type="PANTHER" id="PTHR10343:SF81">
    <property type="entry name" value="CRUCIFORM DNA-RECOGNIZING PROTEIN 1-RELATED"/>
    <property type="match status" value="1"/>
</dbReference>
<feature type="compositionally biased region" description="Basic and acidic residues" evidence="2">
    <location>
        <begin position="633"/>
        <end position="645"/>
    </location>
</feature>
<dbReference type="GO" id="GO:0005634">
    <property type="term" value="C:nucleus"/>
    <property type="evidence" value="ECO:0007669"/>
    <property type="project" value="TreeGrafter"/>
</dbReference>
<dbReference type="InterPro" id="IPR013783">
    <property type="entry name" value="Ig-like_fold"/>
</dbReference>
<feature type="region of interest" description="Disordered" evidence="2">
    <location>
        <begin position="114"/>
        <end position="148"/>
    </location>
</feature>
<feature type="region of interest" description="Disordered" evidence="2">
    <location>
        <begin position="322"/>
        <end position="344"/>
    </location>
</feature>
<feature type="compositionally biased region" description="Low complexity" evidence="2">
    <location>
        <begin position="131"/>
        <end position="142"/>
    </location>
</feature>
<dbReference type="PANTHER" id="PTHR10343">
    <property type="entry name" value="5'-AMP-ACTIVATED PROTEIN KINASE , BETA SUBUNIT"/>
    <property type="match status" value="1"/>
</dbReference>
<dbReference type="Pfam" id="PF16561">
    <property type="entry name" value="AMPK1_CBM"/>
    <property type="match status" value="1"/>
</dbReference>
<reference evidence="4" key="1">
    <citation type="journal article" date="2023" name="Mol. Phylogenet. Evol.">
        <title>Genome-scale phylogeny and comparative genomics of the fungal order Sordariales.</title>
        <authorList>
            <person name="Hensen N."/>
            <person name="Bonometti L."/>
            <person name="Westerberg I."/>
            <person name="Brannstrom I.O."/>
            <person name="Guillou S."/>
            <person name="Cros-Aarteil S."/>
            <person name="Calhoun S."/>
            <person name="Haridas S."/>
            <person name="Kuo A."/>
            <person name="Mondo S."/>
            <person name="Pangilinan J."/>
            <person name="Riley R."/>
            <person name="LaButti K."/>
            <person name="Andreopoulos B."/>
            <person name="Lipzen A."/>
            <person name="Chen C."/>
            <person name="Yan M."/>
            <person name="Daum C."/>
            <person name="Ng V."/>
            <person name="Clum A."/>
            <person name="Steindorff A."/>
            <person name="Ohm R.A."/>
            <person name="Martin F."/>
            <person name="Silar P."/>
            <person name="Natvig D.O."/>
            <person name="Lalanne C."/>
            <person name="Gautier V."/>
            <person name="Ament-Velasquez S.L."/>
            <person name="Kruys A."/>
            <person name="Hutchinson M.I."/>
            <person name="Powell A.J."/>
            <person name="Barry K."/>
            <person name="Miller A.N."/>
            <person name="Grigoriev I.V."/>
            <person name="Debuchy R."/>
            <person name="Gladieux P."/>
            <person name="Hiltunen Thoren M."/>
            <person name="Johannesson H."/>
        </authorList>
    </citation>
    <scope>NUCLEOTIDE SEQUENCE</scope>
    <source>
        <strain evidence="4">CBS 123565</strain>
    </source>
</reference>
<keyword evidence="5" id="KW-1185">Reference proteome</keyword>
<dbReference type="GO" id="GO:0031588">
    <property type="term" value="C:nucleotide-activated protein kinase complex"/>
    <property type="evidence" value="ECO:0007669"/>
    <property type="project" value="TreeGrafter"/>
</dbReference>
<dbReference type="GO" id="GO:0007165">
    <property type="term" value="P:signal transduction"/>
    <property type="evidence" value="ECO:0007669"/>
    <property type="project" value="TreeGrafter"/>
</dbReference>
<feature type="compositionally biased region" description="Polar residues" evidence="2">
    <location>
        <begin position="686"/>
        <end position="696"/>
    </location>
</feature>
<feature type="region of interest" description="Disordered" evidence="2">
    <location>
        <begin position="592"/>
        <end position="620"/>
    </location>
</feature>
<feature type="region of interest" description="Disordered" evidence="2">
    <location>
        <begin position="633"/>
        <end position="719"/>
    </location>
</feature>